<dbReference type="Proteomes" id="UP000530928">
    <property type="component" value="Unassembled WGS sequence"/>
</dbReference>
<dbReference type="PROSITE" id="PS51819">
    <property type="entry name" value="VOC"/>
    <property type="match status" value="2"/>
</dbReference>
<dbReference type="PANTHER" id="PTHR33993:SF14">
    <property type="entry name" value="GB|AAF24581.1"/>
    <property type="match status" value="1"/>
</dbReference>
<feature type="domain" description="VOC" evidence="1">
    <location>
        <begin position="11"/>
        <end position="127"/>
    </location>
</feature>
<dbReference type="InterPro" id="IPR041581">
    <property type="entry name" value="Glyoxalase_6"/>
</dbReference>
<feature type="domain" description="VOC" evidence="1">
    <location>
        <begin position="141"/>
        <end position="247"/>
    </location>
</feature>
<organism evidence="2 3">
    <name type="scientific">Nonomuraea soli</name>
    <dbReference type="NCBI Taxonomy" id="1032476"/>
    <lineage>
        <taxon>Bacteria</taxon>
        <taxon>Bacillati</taxon>
        <taxon>Actinomycetota</taxon>
        <taxon>Actinomycetes</taxon>
        <taxon>Streptosporangiales</taxon>
        <taxon>Streptosporangiaceae</taxon>
        <taxon>Nonomuraea</taxon>
    </lineage>
</organism>
<dbReference type="Gene3D" id="3.10.180.10">
    <property type="entry name" value="2,3-Dihydroxybiphenyl 1,2-Dioxygenase, domain 1"/>
    <property type="match status" value="2"/>
</dbReference>
<dbReference type="InterPro" id="IPR029068">
    <property type="entry name" value="Glyas_Bleomycin-R_OHBP_Dase"/>
</dbReference>
<gene>
    <name evidence="2" type="ORF">HNR30_001501</name>
</gene>
<accession>A0A7W0CFE1</accession>
<dbReference type="SUPFAM" id="SSF54593">
    <property type="entry name" value="Glyoxalase/Bleomycin resistance protein/Dihydroxybiphenyl dioxygenase"/>
    <property type="match status" value="2"/>
</dbReference>
<dbReference type="EMBL" id="JACDUR010000002">
    <property type="protein sequence ID" value="MBA2890160.1"/>
    <property type="molecule type" value="Genomic_DNA"/>
</dbReference>
<dbReference type="Pfam" id="PF18029">
    <property type="entry name" value="Glyoxalase_6"/>
    <property type="match status" value="1"/>
</dbReference>
<proteinExistence type="predicted"/>
<reference evidence="2 3" key="1">
    <citation type="submission" date="2020-07" db="EMBL/GenBank/DDBJ databases">
        <title>Genomic Encyclopedia of Type Strains, Phase IV (KMG-IV): sequencing the most valuable type-strain genomes for metagenomic binning, comparative biology and taxonomic classification.</title>
        <authorList>
            <person name="Goeker M."/>
        </authorList>
    </citation>
    <scope>NUCLEOTIDE SEQUENCE [LARGE SCALE GENOMIC DNA]</scope>
    <source>
        <strain evidence="2 3">DSM 45533</strain>
    </source>
</reference>
<keyword evidence="3" id="KW-1185">Reference proteome</keyword>
<evidence type="ECO:0000259" key="1">
    <source>
        <dbReference type="PROSITE" id="PS51819"/>
    </source>
</evidence>
<evidence type="ECO:0000313" key="2">
    <source>
        <dbReference type="EMBL" id="MBA2890160.1"/>
    </source>
</evidence>
<dbReference type="InterPro" id="IPR052164">
    <property type="entry name" value="Anthracycline_SecMetBiosynth"/>
</dbReference>
<dbReference type="PANTHER" id="PTHR33993">
    <property type="entry name" value="GLYOXALASE-RELATED"/>
    <property type="match status" value="1"/>
</dbReference>
<protein>
    <recommendedName>
        <fullName evidence="1">VOC domain-containing protein</fullName>
    </recommendedName>
</protein>
<dbReference type="CDD" id="cd07247">
    <property type="entry name" value="SgaA_N_like"/>
    <property type="match status" value="1"/>
</dbReference>
<dbReference type="InterPro" id="IPR037523">
    <property type="entry name" value="VOC_core"/>
</dbReference>
<comment type="caution">
    <text evidence="2">The sequence shown here is derived from an EMBL/GenBank/DDBJ whole genome shotgun (WGS) entry which is preliminary data.</text>
</comment>
<name>A0A7W0CFE1_9ACTN</name>
<dbReference type="AlphaFoldDB" id="A0A7W0CFE1"/>
<sequence>MLRMTDYPAGMPSWVELATPDPEAARAFYGDLFGWGGYRLSLDSFSDYEIFTLGDVQGPEVGGMLDFSDSPTASWSAYFRSDELEQTTAGVVRHGGAEVLAPADVANLGRIAICVDPQGADFALWRPYDLKGAGAMNEPSALCHLELLSPDPARSDGFYTAVFGWTTVRLPDGRTTWHHLGTDVGDVTAHDGPATWRPYFQVADCDAAAARARRLGAADVTPPSGTPLGRRSIVTDPAGATFAILEPR</sequence>
<evidence type="ECO:0000313" key="3">
    <source>
        <dbReference type="Proteomes" id="UP000530928"/>
    </source>
</evidence>